<keyword evidence="5" id="KW-0255">Endonuclease</keyword>
<evidence type="ECO:0000256" key="1">
    <source>
        <dbReference type="ARBA" id="ARBA00010923"/>
    </source>
</evidence>
<dbReference type="RefSeq" id="WP_118400353.1">
    <property type="nucleotide sequence ID" value="NZ_CABJGD010000013.1"/>
</dbReference>
<comment type="caution">
    <text evidence="5">The sequence shown here is derived from an EMBL/GenBank/DDBJ whole genome shotgun (WGS) entry which is preliminary data.</text>
</comment>
<proteinExistence type="inferred from homology"/>
<dbReference type="SUPFAM" id="SSF116734">
    <property type="entry name" value="DNA methylase specificity domain"/>
    <property type="match status" value="2"/>
</dbReference>
<dbReference type="GO" id="GO:0003677">
    <property type="term" value="F:DNA binding"/>
    <property type="evidence" value="ECO:0007669"/>
    <property type="project" value="UniProtKB-KW"/>
</dbReference>
<evidence type="ECO:0000256" key="3">
    <source>
        <dbReference type="ARBA" id="ARBA00023125"/>
    </source>
</evidence>
<gene>
    <name evidence="5" type="ORF">DW921_07425</name>
</gene>
<evidence type="ECO:0000256" key="2">
    <source>
        <dbReference type="ARBA" id="ARBA00022747"/>
    </source>
</evidence>
<dbReference type="PANTHER" id="PTHR43140">
    <property type="entry name" value="TYPE-1 RESTRICTION ENZYME ECOKI SPECIFICITY PROTEIN"/>
    <property type="match status" value="1"/>
</dbReference>
<keyword evidence="2" id="KW-0680">Restriction system</keyword>
<keyword evidence="5" id="KW-0540">Nuclease</keyword>
<accession>A0A413T094</accession>
<comment type="similarity">
    <text evidence="1">Belongs to the type-I restriction system S methylase family.</text>
</comment>
<keyword evidence="5" id="KW-0378">Hydrolase</keyword>
<dbReference type="GO" id="GO:0004519">
    <property type="term" value="F:endonuclease activity"/>
    <property type="evidence" value="ECO:0007669"/>
    <property type="project" value="UniProtKB-KW"/>
</dbReference>
<evidence type="ECO:0000259" key="4">
    <source>
        <dbReference type="Pfam" id="PF01420"/>
    </source>
</evidence>
<dbReference type="InterPro" id="IPR000055">
    <property type="entry name" value="Restrct_endonuc_typeI_TRD"/>
</dbReference>
<dbReference type="InterPro" id="IPR051212">
    <property type="entry name" value="Type-I_RE_S_subunit"/>
</dbReference>
<reference evidence="5 6" key="1">
    <citation type="submission" date="2018-08" db="EMBL/GenBank/DDBJ databases">
        <title>A genome reference for cultivated species of the human gut microbiota.</title>
        <authorList>
            <person name="Zou Y."/>
            <person name="Xue W."/>
            <person name="Luo G."/>
        </authorList>
    </citation>
    <scope>NUCLEOTIDE SEQUENCE [LARGE SCALE GENOMIC DNA]</scope>
    <source>
        <strain evidence="5 6">AM42-38</strain>
    </source>
</reference>
<dbReference type="AlphaFoldDB" id="A0A413T094"/>
<dbReference type="GO" id="GO:0009307">
    <property type="term" value="P:DNA restriction-modification system"/>
    <property type="evidence" value="ECO:0007669"/>
    <property type="project" value="UniProtKB-KW"/>
</dbReference>
<keyword evidence="3" id="KW-0238">DNA-binding</keyword>
<dbReference type="EMBL" id="QSFT01000013">
    <property type="protein sequence ID" value="RHA75868.1"/>
    <property type="molecule type" value="Genomic_DNA"/>
</dbReference>
<dbReference type="Pfam" id="PF01420">
    <property type="entry name" value="Methylase_S"/>
    <property type="match status" value="2"/>
</dbReference>
<dbReference type="Gene3D" id="3.90.220.20">
    <property type="entry name" value="DNA methylase specificity domains"/>
    <property type="match status" value="2"/>
</dbReference>
<evidence type="ECO:0000313" key="5">
    <source>
        <dbReference type="EMBL" id="RHA75868.1"/>
    </source>
</evidence>
<dbReference type="CDD" id="cd17278">
    <property type="entry name" value="RMtype1_S_LdeBORF1052P-TRD2-CR2"/>
    <property type="match status" value="2"/>
</dbReference>
<evidence type="ECO:0000313" key="6">
    <source>
        <dbReference type="Proteomes" id="UP000283855"/>
    </source>
</evidence>
<feature type="domain" description="Type I restriction modification DNA specificity" evidence="4">
    <location>
        <begin position="6"/>
        <end position="191"/>
    </location>
</feature>
<protein>
    <submittedName>
        <fullName evidence="5">Restriction endonuclease subunit S</fullName>
    </submittedName>
</protein>
<name>A0A413T094_9BACT</name>
<dbReference type="PANTHER" id="PTHR43140:SF1">
    <property type="entry name" value="TYPE I RESTRICTION ENZYME ECOKI SPECIFICITY SUBUNIT"/>
    <property type="match status" value="1"/>
</dbReference>
<dbReference type="Proteomes" id="UP000283855">
    <property type="component" value="Unassembled WGS sequence"/>
</dbReference>
<organism evidence="5 6">
    <name type="scientific">Phocaeicola coprophilus</name>
    <dbReference type="NCBI Taxonomy" id="387090"/>
    <lineage>
        <taxon>Bacteria</taxon>
        <taxon>Pseudomonadati</taxon>
        <taxon>Bacteroidota</taxon>
        <taxon>Bacteroidia</taxon>
        <taxon>Bacteroidales</taxon>
        <taxon>Bacteroidaceae</taxon>
        <taxon>Phocaeicola</taxon>
    </lineage>
</organism>
<feature type="domain" description="Type I restriction modification DNA specificity" evidence="4">
    <location>
        <begin position="246"/>
        <end position="412"/>
    </location>
</feature>
<sequence length="417" mass="47219">MPFEIPDNWEWCKLGDIVDFQGGYAYKSNTYVNQSDWQVIRIGNVKNDNLVLDTQPVFVEEVIGRETKKYLLQKDDILFTMTGTKGKRDYFYSVKVPSVKKKLLLNQRVGCLRRFSSEVNIDFLCFALKGEYVLDAIFSTETGNVSQGNIGSENTLNLNIAIPPLAEQRRIVSEIERWFSLIDIIENGKQDLQTTIKQAKNKILDLAIHGKLVPQDPNDEPASELLKRIKPKAEITCDNAHYTNLPAGWAMCKLSDLCRIENGFAFSSDDYKSQGIPLVRISNITHNTIDITDCAYIEGITDDKFKISKGDLLIAMSGATTGKMGVYPFDETAYLNQRVGNIKILNKFSLYPNYRNTYMQSKVDEILKIAYGGAQPNISASIIGNFDFPLPPYKEQIRIVETVQRIFDQLDVITESL</sequence>
<dbReference type="InterPro" id="IPR044946">
    <property type="entry name" value="Restrct_endonuc_typeI_TRD_sf"/>
</dbReference>